<dbReference type="PANTHER" id="PTHR43677">
    <property type="entry name" value="SHORT-CHAIN DEHYDROGENASE/REDUCTASE"/>
    <property type="match status" value="1"/>
</dbReference>
<dbReference type="SMART" id="SM00829">
    <property type="entry name" value="PKS_ER"/>
    <property type="match status" value="1"/>
</dbReference>
<reference evidence="3 4" key="1">
    <citation type="submission" date="2024-02" db="EMBL/GenBank/DDBJ databases">
        <title>Marinospirillum sp. MEB 164 isolated from Lonar lake sediment.</title>
        <authorList>
            <person name="Joshi A."/>
            <person name="Thite S."/>
        </authorList>
    </citation>
    <scope>NUCLEOTIDE SEQUENCE [LARGE SCALE GENOMIC DNA]</scope>
    <source>
        <strain evidence="3 4">MEB164</strain>
    </source>
</reference>
<evidence type="ECO:0000259" key="2">
    <source>
        <dbReference type="SMART" id="SM00829"/>
    </source>
</evidence>
<feature type="domain" description="Enoyl reductase (ER)" evidence="2">
    <location>
        <begin position="10"/>
        <end position="326"/>
    </location>
</feature>
<dbReference type="InterPro" id="IPR051397">
    <property type="entry name" value="Zn-ADH-like_protein"/>
</dbReference>
<dbReference type="InterPro" id="IPR011032">
    <property type="entry name" value="GroES-like_sf"/>
</dbReference>
<sequence length="331" mass="34811">MRVMQLTEYGPNARFSASDWPDPQPGPGQVRLRVVSSSLNPLELKIRFGQVAAGPELPALLNADVAGYVDQLGEGVTAFQPGDAVIGCAGGLKGTQGALADFMLADARLLSLAPRQLPLTEAGTLPLATLTAWSGLIERAALQSGERVLVHGATGGVGHFAVQIAKACGAEVHARVSTPAKAEIARQLGADQVSLYTEESIEEAVTRLTQGQGYDLVFDSVGGECLAQSMTAAAVGARVVSINTRSTQDLSLMHSKGLSLHVVFRALPLLTGQGRDQEAAQLAQIVQLVDAGLIRPWIAEKRFGFHQINEAHDYLASGQAIGKVLLTHEGI</sequence>
<proteinExistence type="predicted"/>
<dbReference type="Gene3D" id="3.90.180.10">
    <property type="entry name" value="Medium-chain alcohol dehydrogenases, catalytic domain"/>
    <property type="match status" value="1"/>
</dbReference>
<dbReference type="SUPFAM" id="SSF50129">
    <property type="entry name" value="GroES-like"/>
    <property type="match status" value="1"/>
</dbReference>
<dbReference type="Pfam" id="PF08240">
    <property type="entry name" value="ADH_N"/>
    <property type="match status" value="1"/>
</dbReference>
<dbReference type="SUPFAM" id="SSF51735">
    <property type="entry name" value="NAD(P)-binding Rossmann-fold domains"/>
    <property type="match status" value="1"/>
</dbReference>
<dbReference type="PANTHER" id="PTHR43677:SF4">
    <property type="entry name" value="QUINONE OXIDOREDUCTASE-LIKE PROTEIN 2"/>
    <property type="match status" value="1"/>
</dbReference>
<keyword evidence="4" id="KW-1185">Reference proteome</keyword>
<dbReference type="InterPro" id="IPR013154">
    <property type="entry name" value="ADH-like_N"/>
</dbReference>
<dbReference type="CDD" id="cd08272">
    <property type="entry name" value="MDR6"/>
    <property type="match status" value="1"/>
</dbReference>
<organism evidence="3 4">
    <name type="scientific">Marinospirillum alkalitolerans</name>
    <dbReference type="NCBI Taxonomy" id="3123374"/>
    <lineage>
        <taxon>Bacteria</taxon>
        <taxon>Pseudomonadati</taxon>
        <taxon>Pseudomonadota</taxon>
        <taxon>Gammaproteobacteria</taxon>
        <taxon>Oceanospirillales</taxon>
        <taxon>Oceanospirillaceae</taxon>
        <taxon>Marinospirillum</taxon>
    </lineage>
</organism>
<feature type="region of interest" description="Disordered" evidence="1">
    <location>
        <begin position="1"/>
        <end position="27"/>
    </location>
</feature>
<evidence type="ECO:0000313" key="4">
    <source>
        <dbReference type="Proteomes" id="UP001621714"/>
    </source>
</evidence>
<comment type="caution">
    <text evidence="3">The sequence shown here is derived from an EMBL/GenBank/DDBJ whole genome shotgun (WGS) entry which is preliminary data.</text>
</comment>
<dbReference type="Gene3D" id="3.40.50.720">
    <property type="entry name" value="NAD(P)-binding Rossmann-like Domain"/>
    <property type="match status" value="1"/>
</dbReference>
<evidence type="ECO:0000313" key="3">
    <source>
        <dbReference type="EMBL" id="MFK7159885.1"/>
    </source>
</evidence>
<protein>
    <submittedName>
        <fullName evidence="3">Zinc-dependent alcohol dehydrogenase family protein</fullName>
    </submittedName>
</protein>
<dbReference type="InterPro" id="IPR036291">
    <property type="entry name" value="NAD(P)-bd_dom_sf"/>
</dbReference>
<accession>A0ABW8PUD3</accession>
<evidence type="ECO:0000256" key="1">
    <source>
        <dbReference type="SAM" id="MobiDB-lite"/>
    </source>
</evidence>
<dbReference type="RefSeq" id="WP_405336809.1">
    <property type="nucleotide sequence ID" value="NZ_JBANFI010000001.1"/>
</dbReference>
<gene>
    <name evidence="3" type="ORF">V6U78_02380</name>
</gene>
<dbReference type="InterPro" id="IPR020843">
    <property type="entry name" value="ER"/>
</dbReference>
<dbReference type="Pfam" id="PF13602">
    <property type="entry name" value="ADH_zinc_N_2"/>
    <property type="match status" value="1"/>
</dbReference>
<name>A0ABW8PUD3_9GAMM</name>
<dbReference type="EMBL" id="JBANFI010000001">
    <property type="protein sequence ID" value="MFK7159885.1"/>
    <property type="molecule type" value="Genomic_DNA"/>
</dbReference>
<dbReference type="Proteomes" id="UP001621714">
    <property type="component" value="Unassembled WGS sequence"/>
</dbReference>